<evidence type="ECO:0000259" key="1">
    <source>
        <dbReference type="SMART" id="SM00530"/>
    </source>
</evidence>
<evidence type="ECO:0000313" key="3">
    <source>
        <dbReference type="Proteomes" id="UP001157167"/>
    </source>
</evidence>
<dbReference type="EMBL" id="BSPX01000029">
    <property type="protein sequence ID" value="GLT22673.1"/>
    <property type="molecule type" value="Genomic_DNA"/>
</dbReference>
<dbReference type="InterPro" id="IPR010982">
    <property type="entry name" value="Lambda_DNA-bd_dom_sf"/>
</dbReference>
<accession>A0ABQ6FAQ8</accession>
<dbReference type="Pfam" id="PF13401">
    <property type="entry name" value="AAA_22"/>
    <property type="match status" value="1"/>
</dbReference>
<organism evidence="2 3">
    <name type="scientific">Zoogloea oryzae</name>
    <dbReference type="NCBI Taxonomy" id="310767"/>
    <lineage>
        <taxon>Bacteria</taxon>
        <taxon>Pseudomonadati</taxon>
        <taxon>Pseudomonadota</taxon>
        <taxon>Betaproteobacteria</taxon>
        <taxon>Rhodocyclales</taxon>
        <taxon>Zoogloeaceae</taxon>
        <taxon>Zoogloea</taxon>
    </lineage>
</organism>
<dbReference type="RefSeq" id="WP_284187958.1">
    <property type="nucleotide sequence ID" value="NZ_BSPX01000029.1"/>
</dbReference>
<dbReference type="InterPro" id="IPR052026">
    <property type="entry name" value="ExeA_AAA_ATPase_DNA-bind"/>
</dbReference>
<keyword evidence="3" id="KW-1185">Reference proteome</keyword>
<reference evidence="3" key="1">
    <citation type="journal article" date="2019" name="Int. J. Syst. Evol. Microbiol.">
        <title>The Global Catalogue of Microorganisms (GCM) 10K type strain sequencing project: providing services to taxonomists for standard genome sequencing and annotation.</title>
        <authorList>
            <consortium name="The Broad Institute Genomics Platform"/>
            <consortium name="The Broad Institute Genome Sequencing Center for Infectious Disease"/>
            <person name="Wu L."/>
            <person name="Ma J."/>
        </authorList>
    </citation>
    <scope>NUCLEOTIDE SEQUENCE [LARGE SCALE GENOMIC DNA]</scope>
    <source>
        <strain evidence="3">NBRC 102407</strain>
    </source>
</reference>
<name>A0ABQ6FAQ8_9RHOO</name>
<sequence length="315" mass="34105">MTNTAITWPDHYTAADIDAVGRIKSWIAERAYPQAALARLARVSPSSLNQIIKGKYATSPAPLLVSIESAMRHADETTADTVAPVETGTYKLAVTACRMARRYRNFAVLSGYVGTGKTFALKHYAKTTPNVYLIEADPTMTPTGLVKLLARLVGVTESVSVGDKFSTVVEQLKDTDSLVIVDEAETLTPQQLHTLRRLRDKANIGIVLAGTEHLTGILKPAHGQFDQIRSRTGFWPATVQGISLEDAAALVQAGFGSEEVPEDVVARLFAYSKGSARMLVEGLIAGVKEFRKDRPLDVRLIDAVAKQALCLQSLA</sequence>
<dbReference type="PANTHER" id="PTHR35894:SF5">
    <property type="entry name" value="MU-LIKE PROPHAGE FLUMU DNA TRANSPOSITION PROTEIN B"/>
    <property type="match status" value="1"/>
</dbReference>
<dbReference type="SUPFAM" id="SSF47413">
    <property type="entry name" value="lambda repressor-like DNA-binding domains"/>
    <property type="match status" value="1"/>
</dbReference>
<dbReference type="Proteomes" id="UP001157167">
    <property type="component" value="Unassembled WGS sequence"/>
</dbReference>
<evidence type="ECO:0000313" key="2">
    <source>
        <dbReference type="EMBL" id="GLT22673.1"/>
    </source>
</evidence>
<dbReference type="SUPFAM" id="SSF52540">
    <property type="entry name" value="P-loop containing nucleoside triphosphate hydrolases"/>
    <property type="match status" value="1"/>
</dbReference>
<comment type="caution">
    <text evidence="2">The sequence shown here is derived from an EMBL/GenBank/DDBJ whole genome shotgun (WGS) entry which is preliminary data.</text>
</comment>
<feature type="domain" description="HTH cro/C1-type" evidence="1">
    <location>
        <begin position="22"/>
        <end position="77"/>
    </location>
</feature>
<gene>
    <name evidence="2" type="ORF">GCM10007933_21330</name>
</gene>
<dbReference type="Gene3D" id="3.40.50.300">
    <property type="entry name" value="P-loop containing nucleotide triphosphate hydrolases"/>
    <property type="match status" value="1"/>
</dbReference>
<dbReference type="InterPro" id="IPR049945">
    <property type="entry name" value="AAA_22"/>
</dbReference>
<dbReference type="InterPro" id="IPR027417">
    <property type="entry name" value="P-loop_NTPase"/>
</dbReference>
<proteinExistence type="predicted"/>
<dbReference type="SMART" id="SM00530">
    <property type="entry name" value="HTH_XRE"/>
    <property type="match status" value="1"/>
</dbReference>
<dbReference type="InterPro" id="IPR001387">
    <property type="entry name" value="Cro/C1-type_HTH"/>
</dbReference>
<dbReference type="CDD" id="cd00093">
    <property type="entry name" value="HTH_XRE"/>
    <property type="match status" value="1"/>
</dbReference>
<dbReference type="PANTHER" id="PTHR35894">
    <property type="entry name" value="GENERAL SECRETION PATHWAY PROTEIN A-RELATED"/>
    <property type="match status" value="1"/>
</dbReference>
<protein>
    <recommendedName>
        <fullName evidence="1">HTH cro/C1-type domain-containing protein</fullName>
    </recommendedName>
</protein>